<dbReference type="EMBL" id="JAPUFD010000002">
    <property type="protein sequence ID" value="MDI1485623.1"/>
    <property type="molecule type" value="Genomic_DNA"/>
</dbReference>
<reference evidence="1" key="1">
    <citation type="journal article" date="2023" name="Genome Biol. Evol.">
        <title>First Whole Genome Sequence and Flow Cytometry Genome Size Data for the Lichen-Forming Fungus Ramalina farinacea (Ascomycota).</title>
        <authorList>
            <person name="Llewellyn T."/>
            <person name="Mian S."/>
            <person name="Hill R."/>
            <person name="Leitch I.J."/>
            <person name="Gaya E."/>
        </authorList>
    </citation>
    <scope>NUCLEOTIDE SEQUENCE</scope>
    <source>
        <strain evidence="1">LIQ254RAFAR</strain>
    </source>
</reference>
<keyword evidence="2" id="KW-1185">Reference proteome</keyword>
<proteinExistence type="predicted"/>
<sequence>MTLGEEQPEDFECSVQYKPRGIPLFSIDVLINFVTGLSTLAMHEWTQILESFTWEDAGLRLRFASTRAPGRQKLATKEVMWAIRLISNFLHKEKQGYGEVNFQPYYEGSELLGSAQLLKIARPSSNPPSGAAGNVAVTKRADMGAEMSGNGSVIQLPDAVTPGVSNAGAEIADLAVYSNGKTFDPFIIYTIMMNLNVLLAEQDNKEVATGGVYGFDVPQDWQVGIQALSPTSLSLTPRIIVETTADLAVSLALVQPIVHRWKEAAFKIKDNGRVVGTGFIHHKDRQPGR</sequence>
<dbReference type="AlphaFoldDB" id="A0AA43QFJ3"/>
<organism evidence="1 2">
    <name type="scientific">Ramalina farinacea</name>
    <dbReference type="NCBI Taxonomy" id="258253"/>
    <lineage>
        <taxon>Eukaryota</taxon>
        <taxon>Fungi</taxon>
        <taxon>Dikarya</taxon>
        <taxon>Ascomycota</taxon>
        <taxon>Pezizomycotina</taxon>
        <taxon>Lecanoromycetes</taxon>
        <taxon>OSLEUM clade</taxon>
        <taxon>Lecanoromycetidae</taxon>
        <taxon>Lecanorales</taxon>
        <taxon>Lecanorineae</taxon>
        <taxon>Ramalinaceae</taxon>
        <taxon>Ramalina</taxon>
    </lineage>
</organism>
<evidence type="ECO:0000313" key="2">
    <source>
        <dbReference type="Proteomes" id="UP001161017"/>
    </source>
</evidence>
<comment type="caution">
    <text evidence="1">The sequence shown here is derived from an EMBL/GenBank/DDBJ whole genome shotgun (WGS) entry which is preliminary data.</text>
</comment>
<accession>A0AA43QFJ3</accession>
<evidence type="ECO:0000313" key="1">
    <source>
        <dbReference type="EMBL" id="MDI1485623.1"/>
    </source>
</evidence>
<protein>
    <submittedName>
        <fullName evidence="1">Uncharacterized protein</fullName>
    </submittedName>
</protein>
<name>A0AA43QFJ3_9LECA</name>
<gene>
    <name evidence="1" type="ORF">OHK93_003812</name>
</gene>
<dbReference type="Proteomes" id="UP001161017">
    <property type="component" value="Unassembled WGS sequence"/>
</dbReference>